<protein>
    <submittedName>
        <fullName evidence="1">Uncharacterized protein</fullName>
    </submittedName>
</protein>
<gene>
    <name evidence="1" type="ORF">LITE_LOCUS41741</name>
</gene>
<accession>A0AAV0Q6M5</accession>
<evidence type="ECO:0000313" key="1">
    <source>
        <dbReference type="EMBL" id="CAI0540545.1"/>
    </source>
</evidence>
<evidence type="ECO:0000313" key="2">
    <source>
        <dbReference type="Proteomes" id="UP001154282"/>
    </source>
</evidence>
<dbReference type="Proteomes" id="UP001154282">
    <property type="component" value="Unassembled WGS sequence"/>
</dbReference>
<name>A0AAV0Q6M5_9ROSI</name>
<proteinExistence type="predicted"/>
<organism evidence="1 2">
    <name type="scientific">Linum tenue</name>
    <dbReference type="NCBI Taxonomy" id="586396"/>
    <lineage>
        <taxon>Eukaryota</taxon>
        <taxon>Viridiplantae</taxon>
        <taxon>Streptophyta</taxon>
        <taxon>Embryophyta</taxon>
        <taxon>Tracheophyta</taxon>
        <taxon>Spermatophyta</taxon>
        <taxon>Magnoliopsida</taxon>
        <taxon>eudicotyledons</taxon>
        <taxon>Gunneridae</taxon>
        <taxon>Pentapetalae</taxon>
        <taxon>rosids</taxon>
        <taxon>fabids</taxon>
        <taxon>Malpighiales</taxon>
        <taxon>Linaceae</taxon>
        <taxon>Linum</taxon>
    </lineage>
</organism>
<dbReference type="EMBL" id="CAMGYJ010000009">
    <property type="protein sequence ID" value="CAI0540545.1"/>
    <property type="molecule type" value="Genomic_DNA"/>
</dbReference>
<dbReference type="AlphaFoldDB" id="A0AAV0Q6M5"/>
<reference evidence="1" key="1">
    <citation type="submission" date="2022-08" db="EMBL/GenBank/DDBJ databases">
        <authorList>
            <person name="Gutierrez-Valencia J."/>
        </authorList>
    </citation>
    <scope>NUCLEOTIDE SEQUENCE</scope>
</reference>
<comment type="caution">
    <text evidence="1">The sequence shown here is derived from an EMBL/GenBank/DDBJ whole genome shotgun (WGS) entry which is preliminary data.</text>
</comment>
<keyword evidence="2" id="KW-1185">Reference proteome</keyword>
<sequence length="88" mass="9387">MPFGEITILIHDVVHILDISVEGKPIVVDLRQLEKMSLEHTSTIGRGSCGFGPGGPGGRGCQRFSVVERAWFVRCGSFGSLVGGWSAS</sequence>